<accession>A0A540L3U1</accession>
<evidence type="ECO:0000259" key="1">
    <source>
        <dbReference type="Pfam" id="PF25055"/>
    </source>
</evidence>
<dbReference type="Pfam" id="PF25055">
    <property type="entry name" value="DUF7792"/>
    <property type="match status" value="1"/>
</dbReference>
<feature type="domain" description="DUF7792" evidence="1">
    <location>
        <begin position="3"/>
        <end position="76"/>
    </location>
</feature>
<dbReference type="EMBL" id="VIEB01000788">
    <property type="protein sequence ID" value="TQD80922.1"/>
    <property type="molecule type" value="Genomic_DNA"/>
</dbReference>
<evidence type="ECO:0000313" key="2">
    <source>
        <dbReference type="EMBL" id="TQD80922.1"/>
    </source>
</evidence>
<proteinExistence type="predicted"/>
<dbReference type="Proteomes" id="UP000315295">
    <property type="component" value="Unassembled WGS sequence"/>
</dbReference>
<reference evidence="2 3" key="1">
    <citation type="journal article" date="2019" name="G3 (Bethesda)">
        <title>Sequencing of a Wild Apple (Malus baccata) Genome Unravels the Differences Between Cultivated and Wild Apple Species Regarding Disease Resistance and Cold Tolerance.</title>
        <authorList>
            <person name="Chen X."/>
        </authorList>
    </citation>
    <scope>NUCLEOTIDE SEQUENCE [LARGE SCALE GENOMIC DNA]</scope>
    <source>
        <strain evidence="3">cv. Shandingzi</strain>
        <tissue evidence="2">Leaves</tissue>
    </source>
</reference>
<sequence>MVKQILAESIKHADQVTKALDRAIVSSTAKELIPELKSKTQNLAGLLRQLSRCDLSDSFHGSYDVAVRRILISVIERAGVAKHLIRFVYFGERIIQFPALFLMCYIPLHVLPDRYEELATVECSSCFTGHLENLILFEINC</sequence>
<dbReference type="InterPro" id="IPR056694">
    <property type="entry name" value="DUF7792"/>
</dbReference>
<dbReference type="AlphaFoldDB" id="A0A540L3U1"/>
<dbReference type="PANTHER" id="PTHR46168">
    <property type="entry name" value="ARMADILLO REPEAT ONLY 4"/>
    <property type="match status" value="1"/>
</dbReference>
<evidence type="ECO:0000313" key="3">
    <source>
        <dbReference type="Proteomes" id="UP000315295"/>
    </source>
</evidence>
<name>A0A540L3U1_MALBA</name>
<dbReference type="PANTHER" id="PTHR46168:SF9">
    <property type="entry name" value="ARMADILLO REPEAT ONLY 2"/>
    <property type="match status" value="1"/>
</dbReference>
<keyword evidence="3" id="KW-1185">Reference proteome</keyword>
<comment type="caution">
    <text evidence="2">The sequence shown here is derived from an EMBL/GenBank/DDBJ whole genome shotgun (WGS) entry which is preliminary data.</text>
</comment>
<organism evidence="2 3">
    <name type="scientific">Malus baccata</name>
    <name type="common">Siberian crab apple</name>
    <name type="synonym">Pyrus baccata</name>
    <dbReference type="NCBI Taxonomy" id="106549"/>
    <lineage>
        <taxon>Eukaryota</taxon>
        <taxon>Viridiplantae</taxon>
        <taxon>Streptophyta</taxon>
        <taxon>Embryophyta</taxon>
        <taxon>Tracheophyta</taxon>
        <taxon>Spermatophyta</taxon>
        <taxon>Magnoliopsida</taxon>
        <taxon>eudicotyledons</taxon>
        <taxon>Gunneridae</taxon>
        <taxon>Pentapetalae</taxon>
        <taxon>rosids</taxon>
        <taxon>fabids</taxon>
        <taxon>Rosales</taxon>
        <taxon>Rosaceae</taxon>
        <taxon>Amygdaloideae</taxon>
        <taxon>Maleae</taxon>
        <taxon>Malus</taxon>
    </lineage>
</organism>
<protein>
    <recommendedName>
        <fullName evidence="1">DUF7792 domain-containing protein</fullName>
    </recommendedName>
</protein>
<gene>
    <name evidence="2" type="ORF">C1H46_033492</name>
</gene>